<protein>
    <recommendedName>
        <fullName evidence="11">Vacuolar protein sorting-associated protein 13</fullName>
    </recommendedName>
</protein>
<keyword evidence="2" id="KW-0813">Transport</keyword>
<feature type="domain" description="Chorein N-terminal" evidence="5">
    <location>
        <begin position="14"/>
        <end position="828"/>
    </location>
</feature>
<dbReference type="GO" id="GO:0006869">
    <property type="term" value="P:lipid transport"/>
    <property type="evidence" value="ECO:0007669"/>
    <property type="project" value="UniProtKB-KW"/>
</dbReference>
<dbReference type="Pfam" id="PF25036">
    <property type="entry name" value="VPS13_VAB"/>
    <property type="match status" value="1"/>
</dbReference>
<dbReference type="InParanoid" id="A0A0C2X8W7"/>
<feature type="domain" description="VPS13-like middle region" evidence="6">
    <location>
        <begin position="1073"/>
        <end position="1792"/>
    </location>
</feature>
<feature type="domain" description="Intermembrane lipid transfer protein VPS13-like C-terminal" evidence="8">
    <location>
        <begin position="2948"/>
        <end position="3054"/>
    </location>
</feature>
<dbReference type="Pfam" id="PF25037">
    <property type="entry name" value="VPS13_C"/>
    <property type="match status" value="1"/>
</dbReference>
<evidence type="ECO:0000313" key="10">
    <source>
        <dbReference type="Proteomes" id="UP000054549"/>
    </source>
</evidence>
<keyword evidence="3" id="KW-0445">Lipid transport</keyword>
<dbReference type="InterPro" id="IPR026854">
    <property type="entry name" value="VPS13_N"/>
</dbReference>
<sequence length="3080" mass="345712">MWWLNPGKEVLQILFNRILAPYVENLDLNQVNYGIGQGQLTLRNLRLKKGALDKFQLPVDVAEGRLGRFTLSLHWMNLGSRPVEILIEDIYLIVVPSPQTPVDPAEEEARTQAAKAERLENAELLQSPGQAVAQSEEMQSQGLWQSLIAKVINNIQITIRNLHVRYEDNMSVPGHPFSAGLILAEFTTVSVDNQWQPAFIESTAGAIHKLATLNSLAVYFDTDTTSLAGLPAAEIVQQLSEMIDHGDAKYVHQYMLKPVSGEGKITVNQKSDSQSPRYDVQLIFDEIGVALDNDQYRDIISLAEMYHVYLRRRLYGKFQPGADEYTTNPARARLRFALTAILEEVKEKRRRWTWDYFASRRDERNRYVDLFQRKLLGALGEGEPEELAALERKLSYEDLRFYRSIARSRIRKDEALRKRIETERNQQAQTKSWTSWLWGSTASTSQEEATFGNSMTNEQRKQLYEILDFDEKTALAESLQMPRDSLKMRLSTQLRKGSMSLIDDPHGKCTEVISVIFNVFQAKFLQRLDNFEVAMSLGALSVHDGTTKGSLYPEIVRVRDEVWGYTQKQELISSEGYIDVDRTAFFYLNYENNPLDERADNALTVRMRHMEIIYHKGYIEAIHKFFKPPASQLESVEALLDAAGQTLEGIRRETRAVLEYALETHKTIDIQMDLNAPVIIVPEDVTTHSCKHLFVDAGHIAVESKLVDKKDVRAVQQKRQQVYNEEDHKNLESLMYDTFLLRLEDAQFILGDNLQACRDALLSSSANSLHLLERINIDLRIQNSIVPSISRLARFKVSGALPHLKINFSDYKYKALMRIVDISIPRLAEESQSVVQHPANVGGGFPLSPNLFGQTGVEYYTHDDDGIEENAREREPESPKTPIDLRQRIIEIDFRADVLCASLAKMDLDTTEMPLGDVTLTGFALKFAAAKYEMTADVKLRSLSMTLVQPGKQPLNFMSSPESSKAENKGLLNVRYIRVQRESPDFAVGFDGIEQQVVIELSTFIFLASPEPLISLYDFIMSTFVYKGPEVGVTAAAAGKQSVAVSDKPSGKIQVKVELATVQVSLIDGTVRLATLSLSTADMAVLLQANTVQISGRLGNLKVTNDDKNYIPRLEFQELLSIEGDNFADFSYQTFDPNEERQQVVKSLMTLNAASINVNFLQGPLRGVFVFFLRLARLKGLYDAATQVAVQQAPEIERMQFEVCIKSPIIVFPSDPSHSPDAFTLRLGEASASNTIENGASKIKASLNGIQLVSSLLSDGEMSTLKIVDKIDISSDIAQLGPINRTQDIERPDTQAVVKVSDVELSLTQTQYRLLMDLAKSIPRIFSNYPNDVPDNSSRLSEQKSAPMSNLTPSVSLGPELKIDIGQRAWTMMDVVLTIDSVRLQLYDASASCERNLKDHGVARFALRGNALRLKMLSNNSLEAQVTLKSFTISNTRPGNTKFREIIPAAQHNRNQFTILYSASGDNSGTSLAILTVDSPRIVFAVDPVIAILEFFTSAFSASTPAFGAEQGSLANEAVHQNDLSAENTFNYRLDLHDASISVLENDADSNSQALELTIKHILLSHQVTLALNVDSLGMSLTRMGKASERAKFLDDTDVTLSLDRRNSASEQWTNIDISCQPVIFRVSYRDILLITSVVNKAMESYRQSQKSRLGEDNVINVAPESPQKGIGKPSSGSISTGKTRVAMIKEQLKCSIEGFSLILIGDLQEQPLLHLKVKPFIVGAQDWSGELHATTSITSHISFWNLTNSHWEPFIDPWALTFSISREGASGGMNFSLTSRERLDLNLSAAFISLVFTAMKLWNKEGAYVLQKSRGTYAPYRIRNCTGYAVYIWSDASGSGEVDKTSIAKLSSGEVIDWRFDDWQTTREHVASLVQHRIGLQFDEKPWEQLRSIPVDREGEYTFLLRSQTSKNRHRVLCEVKVVDSVKVVTLRSTYKIENQTLYPLELMLVDGKGQPLHSLEKLAPGEGYSLPIDTVTQCRVRLQPDQGFGYRWCQAIRWEDLIAKRNFTITCNHADTREAPFRVQASVQMDGYDSTQRKYPKVNLKLSAPLELENLLPYNVDYRIYDKNTNQTWMSYLRKGAIMPVHSVELGHLLLLSVIVQDTVFKPSDFAIINTGSNTDYDVEHHLLLKDTLGRQLKLKLGYTRRPDSGGAFKVQLYSSYIVLNKTGLPFWVRIVRSTRSGHQDAAGEHREVLSHFTDDSHEFTFRIDDSRWSKVVSLDAPSAEAELVAVSQKRKTENVHVGLSWTEGLGKYKFTKVITLSPRFLVKNALSTVITFREHGNVLKDDSILQPGSRCPLWFFRQDHEKLLTIAYPGLDAIWSPPVNVADIGVVYFRIRSQATTQVELVRADIRIDGATIFITLLHSANQWPYKIENDTDQVIKICQTVNSSGPDEPLKDSDPVYTIPQRSELYYAWDYPAAKNKQLLLLIKGHRRVVDLREIGVLMPFKFSDNQRSRVVSLDIRAEGQMQVLRISPYNPERSVYKPLQRSSTIVSHRQESLSNVSDVFEAVPERISPTLAYILDIAGIGISVINKKLVEVVYVTITRIKFDYTNSPVAQSINLSCGSLQIDNQLHDALFPVVLQPTPIPKGSAGVAPLPTIQASVIWLNDDEHGVLFVKYCSILLQALTIEADEDLLFSLYDLSQTENIWEEGAEDMLLENLNELPEPSSTATGQELYFEVLELQPIMLLISFMRTERFSTGQQLSNKNPLAVVLNALTMTIGNVNDAGLEMNALAIKDMRLTMPELQNRVLYHYRQDILRQLYRILGSADFIGNPVGLFNNVSSGVADIFYEPFYGAVMRGNKDLGIGLAKFTSSIGKGVYRDTDYGIRLTASIHPGLSAATFDSEYQARRRLNQRRNKPRHAIYGVAAGGEALANSVTSAVEGIVMKPIEGAETEGAVGFFKGIGKGLVGAVTKPVVGVFDLASNVSEGIRNTTTVFDTPERDRVRMPRLSPADGVLRPYSPREALGQYWMMDLNDGAYRQEYYIAHIQLSGAENIVLLTTKRVLCFFPKKLRLTWEIPFTEVQGVKVEDTGIRFAHKSGKEHNKFVPISDGVTQSWFFKEIAAVVKAFNDKRQMEC</sequence>
<dbReference type="GO" id="GO:0045324">
    <property type="term" value="P:late endosome to vacuole transport"/>
    <property type="evidence" value="ECO:0007669"/>
    <property type="project" value="TreeGrafter"/>
</dbReference>
<dbReference type="InterPro" id="IPR056747">
    <property type="entry name" value="VPS13-like_M"/>
</dbReference>
<dbReference type="Pfam" id="PF25033">
    <property type="entry name" value="VPS13_M"/>
    <property type="match status" value="1"/>
</dbReference>
<dbReference type="GO" id="GO:0007005">
    <property type="term" value="P:mitochondrion organization"/>
    <property type="evidence" value="ECO:0007669"/>
    <property type="project" value="TreeGrafter"/>
</dbReference>
<dbReference type="Proteomes" id="UP000054549">
    <property type="component" value="Unassembled WGS sequence"/>
</dbReference>
<evidence type="ECO:0000256" key="1">
    <source>
        <dbReference type="ARBA" id="ARBA00006545"/>
    </source>
</evidence>
<organism evidence="9 10">
    <name type="scientific">Amanita muscaria (strain Koide BX008)</name>
    <dbReference type="NCBI Taxonomy" id="946122"/>
    <lineage>
        <taxon>Eukaryota</taxon>
        <taxon>Fungi</taxon>
        <taxon>Dikarya</taxon>
        <taxon>Basidiomycota</taxon>
        <taxon>Agaricomycotina</taxon>
        <taxon>Agaricomycetes</taxon>
        <taxon>Agaricomycetidae</taxon>
        <taxon>Agaricales</taxon>
        <taxon>Pluteineae</taxon>
        <taxon>Amanitaceae</taxon>
        <taxon>Amanita</taxon>
    </lineage>
</organism>
<accession>A0A0C2X8W7</accession>
<evidence type="ECO:0000313" key="9">
    <source>
        <dbReference type="EMBL" id="KIL70832.1"/>
    </source>
</evidence>
<dbReference type="PANTHER" id="PTHR16166:SF93">
    <property type="entry name" value="INTERMEMBRANE LIPID TRANSFER PROTEIN VPS13"/>
    <property type="match status" value="1"/>
</dbReference>
<name>A0A0C2X8W7_AMAMK</name>
<evidence type="ECO:0008006" key="11">
    <source>
        <dbReference type="Google" id="ProtNLM"/>
    </source>
</evidence>
<dbReference type="HOGENOM" id="CLU_000135_0_0_1"/>
<evidence type="ECO:0000256" key="3">
    <source>
        <dbReference type="ARBA" id="ARBA00023055"/>
    </source>
</evidence>
<feature type="region of interest" description="Disordered" evidence="4">
    <location>
        <begin position="1333"/>
        <end position="1353"/>
    </location>
</feature>
<dbReference type="InterPro" id="IPR026847">
    <property type="entry name" value="VPS13"/>
</dbReference>
<dbReference type="GO" id="GO:0045053">
    <property type="term" value="P:protein retention in Golgi apparatus"/>
    <property type="evidence" value="ECO:0007669"/>
    <property type="project" value="TreeGrafter"/>
</dbReference>
<evidence type="ECO:0000259" key="8">
    <source>
        <dbReference type="Pfam" id="PF25037"/>
    </source>
</evidence>
<evidence type="ECO:0000256" key="2">
    <source>
        <dbReference type="ARBA" id="ARBA00022448"/>
    </source>
</evidence>
<evidence type="ECO:0000259" key="5">
    <source>
        <dbReference type="Pfam" id="PF12624"/>
    </source>
</evidence>
<comment type="similarity">
    <text evidence="1">Belongs to the VPS13 family.</text>
</comment>
<dbReference type="STRING" id="946122.A0A0C2X8W7"/>
<dbReference type="GO" id="GO:0006623">
    <property type="term" value="P:protein targeting to vacuole"/>
    <property type="evidence" value="ECO:0007669"/>
    <property type="project" value="TreeGrafter"/>
</dbReference>
<keyword evidence="10" id="KW-1185">Reference proteome</keyword>
<evidence type="ECO:0000259" key="6">
    <source>
        <dbReference type="Pfam" id="PF25033"/>
    </source>
</evidence>
<evidence type="ECO:0000256" key="4">
    <source>
        <dbReference type="SAM" id="MobiDB-lite"/>
    </source>
</evidence>
<dbReference type="InterPro" id="IPR056748">
    <property type="entry name" value="VPS13-like_C"/>
</dbReference>
<reference evidence="9 10" key="1">
    <citation type="submission" date="2014-04" db="EMBL/GenBank/DDBJ databases">
        <title>Evolutionary Origins and Diversification of the Mycorrhizal Mutualists.</title>
        <authorList>
            <consortium name="DOE Joint Genome Institute"/>
            <consortium name="Mycorrhizal Genomics Consortium"/>
            <person name="Kohler A."/>
            <person name="Kuo A."/>
            <person name="Nagy L.G."/>
            <person name="Floudas D."/>
            <person name="Copeland A."/>
            <person name="Barry K.W."/>
            <person name="Cichocki N."/>
            <person name="Veneault-Fourrey C."/>
            <person name="LaButti K."/>
            <person name="Lindquist E.A."/>
            <person name="Lipzen A."/>
            <person name="Lundell T."/>
            <person name="Morin E."/>
            <person name="Murat C."/>
            <person name="Riley R."/>
            <person name="Ohm R."/>
            <person name="Sun H."/>
            <person name="Tunlid A."/>
            <person name="Henrissat B."/>
            <person name="Grigoriev I.V."/>
            <person name="Hibbett D.S."/>
            <person name="Martin F."/>
        </authorList>
    </citation>
    <scope>NUCLEOTIDE SEQUENCE [LARGE SCALE GENOMIC DNA]</scope>
    <source>
        <strain evidence="9 10">Koide BX008</strain>
    </source>
</reference>
<proteinExistence type="inferred from homology"/>
<evidence type="ECO:0000259" key="7">
    <source>
        <dbReference type="Pfam" id="PF25036"/>
    </source>
</evidence>
<dbReference type="Pfam" id="PF12624">
    <property type="entry name" value="VPS13_N"/>
    <property type="match status" value="1"/>
</dbReference>
<dbReference type="EMBL" id="KN818223">
    <property type="protein sequence ID" value="KIL70832.1"/>
    <property type="molecule type" value="Genomic_DNA"/>
</dbReference>
<dbReference type="FunCoup" id="A0A0C2X8W7">
    <property type="interactions" value="270"/>
</dbReference>
<dbReference type="InterPro" id="IPR009543">
    <property type="entry name" value="VPS13_VAB"/>
</dbReference>
<feature type="domain" description="Vacuolar protein sorting-associated protein 13 VPS13 adaptor binding" evidence="7">
    <location>
        <begin position="1863"/>
        <end position="2424"/>
    </location>
</feature>
<dbReference type="PANTHER" id="PTHR16166">
    <property type="entry name" value="VACUOLAR PROTEIN SORTING-ASSOCIATED PROTEIN VPS13"/>
    <property type="match status" value="1"/>
</dbReference>
<dbReference type="OrthoDB" id="428159at2759"/>
<gene>
    <name evidence="9" type="ORF">M378DRAFT_189420</name>
</gene>